<protein>
    <recommendedName>
        <fullName evidence="4">RING-type domain-containing protein</fullName>
    </recommendedName>
</protein>
<feature type="compositionally biased region" description="Basic and acidic residues" evidence="1">
    <location>
        <begin position="615"/>
        <end position="627"/>
    </location>
</feature>
<dbReference type="AlphaFoldDB" id="A0A6G1HY33"/>
<dbReference type="GO" id="GO:0031114">
    <property type="term" value="P:regulation of microtubule depolymerization"/>
    <property type="evidence" value="ECO:0007669"/>
    <property type="project" value="TreeGrafter"/>
</dbReference>
<dbReference type="PANTHER" id="PTHR13843:SF12">
    <property type="entry name" value="ATPASE F1_V1_A1 COMPLEX ALPHA_BETA SUBUNIT NUCLEOTIDE-BINDING DOMAIN-CONTAINING PROTEIN"/>
    <property type="match status" value="1"/>
</dbReference>
<gene>
    <name evidence="2" type="ORF">EJ06DRAFT_581740</name>
</gene>
<dbReference type="GO" id="GO:0005874">
    <property type="term" value="C:microtubule"/>
    <property type="evidence" value="ECO:0007669"/>
    <property type="project" value="InterPro"/>
</dbReference>
<evidence type="ECO:0000256" key="1">
    <source>
        <dbReference type="SAM" id="MobiDB-lite"/>
    </source>
</evidence>
<feature type="compositionally biased region" description="Low complexity" evidence="1">
    <location>
        <begin position="910"/>
        <end position="932"/>
    </location>
</feature>
<dbReference type="EMBL" id="ML996694">
    <property type="protein sequence ID" value="KAF2400645.1"/>
    <property type="molecule type" value="Genomic_DNA"/>
</dbReference>
<evidence type="ECO:0008006" key="4">
    <source>
        <dbReference type="Google" id="ProtNLM"/>
    </source>
</evidence>
<feature type="compositionally biased region" description="Basic and acidic residues" evidence="1">
    <location>
        <begin position="835"/>
        <end position="868"/>
    </location>
</feature>
<dbReference type="InterPro" id="IPR013083">
    <property type="entry name" value="Znf_RING/FYVE/PHD"/>
</dbReference>
<sequence length="995" mass="110895">MANAPLTPSTMELANSLTQEDIPIKLRCASCNRLALNAFRLPCCEQNICETCQSTLPEACPVCSHSPLHAKDTKPLKTLRLTVMAFLRNIEKRREKERAGNQTETPALATPATAATPAAVLATKQESPKESAQASGPTEPAQESNTASEDAAGKPTTAETAAGKAAPEDNSGNTEPQLDDQEKPAEAGQELAVEEEKVQDVNASGTAPSANEQAGWMQPKGQMAAGFNNQDFTGMNWNDGFNPMMQMPQNWNGYGMMGFPGMIDPTGMFGGLGMGMGGMNPGMMNMNDMSGMMGMDYSSGYNSWNGAQMNGDFGPSGFYPNGGFNQSHAGSYRQMHQQYPKNNSVNQNHFPGRNGVSHRGRGRGHGNFGHGYGHSFSQTGGMHSQGPTTQAEASETQDAAFHHQLPAAVPGKQASSEKGADRPETAESTGSKEKAEENATHDGQGKTKDADPDAGKAEDAVPTQNEDGTVDQHPVSSGDPLNAANIAQHNNEMGAAGELPANAPIPYEEYPDQAYTQDYMHHGRGYRGDGYGRNHDFQGGFHGRGGWRGRGRGFRDDMMGHQPIEPRVPGPGVEGAPTGPRAMREGNVHRGRGGHFGRGGVAASIGSAPRSDGGYARDAHGDANDRRSRSRSRHRSRSPKENPYRRQRSTSADSYDRKHEKRSRRKYDDDEKDREYYDRKERDEPRSRDHSRESAHRSRRDKEKEKHRSRHRETSRERHQDTSRHRHRHRSREHSPEKQPNNEVIAAPKDHNDETADAKRKSKDKYRDRSYDRSYDRDRRDRTKDKDRERDRDRGRDHRDRERDRDRDRKRRPESSRPRDPSPRDPDRHHRSRRREKDRSHERCDENDERSDREGRDAGDVERPHDHVPSTSKSRRASRDRADAFPQMQPPAGPKSQIKIKPLVAPSGIAACDDTAPPTPASASASATPVDPYQLEREARHRERMLKEEQRRASLHGGERGGSWSAISAKYEDEEGSEERARRVEREREAARWRD</sequence>
<organism evidence="2 3">
    <name type="scientific">Trichodelitschia bisporula</name>
    <dbReference type="NCBI Taxonomy" id="703511"/>
    <lineage>
        <taxon>Eukaryota</taxon>
        <taxon>Fungi</taxon>
        <taxon>Dikarya</taxon>
        <taxon>Ascomycota</taxon>
        <taxon>Pezizomycotina</taxon>
        <taxon>Dothideomycetes</taxon>
        <taxon>Dothideomycetes incertae sedis</taxon>
        <taxon>Phaeotrichales</taxon>
        <taxon>Phaeotrichaceae</taxon>
        <taxon>Trichodelitschia</taxon>
    </lineage>
</organism>
<evidence type="ECO:0000313" key="2">
    <source>
        <dbReference type="EMBL" id="KAF2400645.1"/>
    </source>
</evidence>
<feature type="compositionally biased region" description="Polar residues" evidence="1">
    <location>
        <begin position="130"/>
        <end position="148"/>
    </location>
</feature>
<dbReference type="InterPro" id="IPR026074">
    <property type="entry name" value="MAP1"/>
</dbReference>
<dbReference type="Gene3D" id="3.30.40.10">
    <property type="entry name" value="Zinc/RING finger domain, C3HC4 (zinc finger)"/>
    <property type="match status" value="1"/>
</dbReference>
<accession>A0A6G1HY33</accession>
<feature type="compositionally biased region" description="Basic and acidic residues" evidence="1">
    <location>
        <begin position="978"/>
        <end position="995"/>
    </location>
</feature>
<feature type="compositionally biased region" description="Basic and acidic residues" evidence="1">
    <location>
        <begin position="666"/>
        <end position="723"/>
    </location>
</feature>
<feature type="region of interest" description="Disordered" evidence="1">
    <location>
        <begin position="93"/>
        <end position="216"/>
    </location>
</feature>
<feature type="compositionally biased region" description="Basic and acidic residues" evidence="1">
    <location>
        <begin position="418"/>
        <end position="459"/>
    </location>
</feature>
<keyword evidence="3" id="KW-1185">Reference proteome</keyword>
<dbReference type="GO" id="GO:0005875">
    <property type="term" value="C:microtubule associated complex"/>
    <property type="evidence" value="ECO:0007669"/>
    <property type="project" value="TreeGrafter"/>
</dbReference>
<feature type="compositionally biased region" description="Basic residues" evidence="1">
    <location>
        <begin position="628"/>
        <end position="637"/>
    </location>
</feature>
<feature type="region of interest" description="Disordered" evidence="1">
    <location>
        <begin position="542"/>
        <end position="995"/>
    </location>
</feature>
<name>A0A6G1HY33_9PEZI</name>
<feature type="compositionally biased region" description="Basic and acidic residues" evidence="1">
    <location>
        <begin position="748"/>
        <end position="828"/>
    </location>
</feature>
<dbReference type="GO" id="GO:0005829">
    <property type="term" value="C:cytosol"/>
    <property type="evidence" value="ECO:0007669"/>
    <property type="project" value="TreeGrafter"/>
</dbReference>
<feature type="compositionally biased region" description="Basic and acidic residues" evidence="1">
    <location>
        <begin position="934"/>
        <end position="952"/>
    </location>
</feature>
<reference evidence="2" key="1">
    <citation type="journal article" date="2020" name="Stud. Mycol.">
        <title>101 Dothideomycetes genomes: a test case for predicting lifestyles and emergence of pathogens.</title>
        <authorList>
            <person name="Haridas S."/>
            <person name="Albert R."/>
            <person name="Binder M."/>
            <person name="Bloem J."/>
            <person name="Labutti K."/>
            <person name="Salamov A."/>
            <person name="Andreopoulos B."/>
            <person name="Baker S."/>
            <person name="Barry K."/>
            <person name="Bills G."/>
            <person name="Bluhm B."/>
            <person name="Cannon C."/>
            <person name="Castanera R."/>
            <person name="Culley D."/>
            <person name="Daum C."/>
            <person name="Ezra D."/>
            <person name="Gonzalez J."/>
            <person name="Henrissat B."/>
            <person name="Kuo A."/>
            <person name="Liang C."/>
            <person name="Lipzen A."/>
            <person name="Lutzoni F."/>
            <person name="Magnuson J."/>
            <person name="Mondo S."/>
            <person name="Nolan M."/>
            <person name="Ohm R."/>
            <person name="Pangilinan J."/>
            <person name="Park H.-J."/>
            <person name="Ramirez L."/>
            <person name="Alfaro M."/>
            <person name="Sun H."/>
            <person name="Tritt A."/>
            <person name="Yoshinaga Y."/>
            <person name="Zwiers L.-H."/>
            <person name="Turgeon B."/>
            <person name="Goodwin S."/>
            <person name="Spatafora J."/>
            <person name="Crous P."/>
            <person name="Grigoriev I."/>
        </authorList>
    </citation>
    <scope>NUCLEOTIDE SEQUENCE</scope>
    <source>
        <strain evidence="2">CBS 262.69</strain>
    </source>
</reference>
<feature type="region of interest" description="Disordered" evidence="1">
    <location>
        <begin position="341"/>
        <end position="483"/>
    </location>
</feature>
<feature type="compositionally biased region" description="Polar residues" evidence="1">
    <location>
        <begin position="201"/>
        <end position="212"/>
    </location>
</feature>
<evidence type="ECO:0000313" key="3">
    <source>
        <dbReference type="Proteomes" id="UP000799640"/>
    </source>
</evidence>
<dbReference type="GO" id="GO:0008017">
    <property type="term" value="F:microtubule binding"/>
    <property type="evidence" value="ECO:0007669"/>
    <property type="project" value="InterPro"/>
</dbReference>
<dbReference type="CDD" id="cd16620">
    <property type="entry name" value="vRING-HC-C4C4_RBBP6"/>
    <property type="match status" value="1"/>
</dbReference>
<dbReference type="OrthoDB" id="106784at2759"/>
<feature type="compositionally biased region" description="Low complexity" evidence="1">
    <location>
        <begin position="105"/>
        <end position="123"/>
    </location>
</feature>
<dbReference type="GO" id="GO:0000226">
    <property type="term" value="P:microtubule cytoskeleton organization"/>
    <property type="evidence" value="ECO:0007669"/>
    <property type="project" value="InterPro"/>
</dbReference>
<dbReference type="PANTHER" id="PTHR13843">
    <property type="entry name" value="MICROTUBULE-ASSOCIATED PROTEIN"/>
    <property type="match status" value="1"/>
</dbReference>
<proteinExistence type="predicted"/>
<dbReference type="GO" id="GO:0003779">
    <property type="term" value="F:actin binding"/>
    <property type="evidence" value="ECO:0007669"/>
    <property type="project" value="TreeGrafter"/>
</dbReference>
<feature type="compositionally biased region" description="Polar residues" evidence="1">
    <location>
        <begin position="377"/>
        <end position="397"/>
    </location>
</feature>
<dbReference type="Proteomes" id="UP000799640">
    <property type="component" value="Unassembled WGS sequence"/>
</dbReference>